<dbReference type="EMBL" id="PYUC01000022">
    <property type="protein sequence ID" value="PTB17194.1"/>
    <property type="molecule type" value="Genomic_DNA"/>
</dbReference>
<evidence type="ECO:0000313" key="3">
    <source>
        <dbReference type="Proteomes" id="UP000240638"/>
    </source>
</evidence>
<reference evidence="2 3" key="1">
    <citation type="submission" date="2018-03" db="EMBL/GenBank/DDBJ databases">
        <title>Whole genome analyses suggest that Burkholderia sensu lato contains two further novel genera in the rhizoxinica-symbiotica group Mycetohabitans gen. nov., and Trinickia gen. nov.: implications for the evolution of diazotrophy and nodulation in the Burkholderiaceae.</title>
        <authorList>
            <person name="Estrada De Los Santos P."/>
            <person name="Palmer M."/>
            <person name="Chavez-Ramirez B."/>
            <person name="Steenkamp E.T."/>
            <person name="Hirsch A.M."/>
            <person name="Manyaka P."/>
            <person name="Maluk M."/>
            <person name="Lafos M."/>
            <person name="Crook M."/>
            <person name="Gross E."/>
            <person name="Simon M.F."/>
            <person name="Bueno Dos Reis Junior F."/>
            <person name="Poole P.S."/>
            <person name="Venter S.N."/>
            <person name="James E.K."/>
        </authorList>
    </citation>
    <scope>NUCLEOTIDE SEQUENCE [LARGE SCALE GENOMIC DNA]</scope>
    <source>
        <strain evidence="2 3">JPY-366</strain>
    </source>
</reference>
<accession>A0A2T3XKZ3</accession>
<dbReference type="GO" id="GO:0016301">
    <property type="term" value="F:kinase activity"/>
    <property type="evidence" value="ECO:0007669"/>
    <property type="project" value="InterPro"/>
</dbReference>
<name>A0A2T3XKZ3_9BURK</name>
<dbReference type="Proteomes" id="UP000240638">
    <property type="component" value="Unassembled WGS sequence"/>
</dbReference>
<sequence>MLDLDYVITTHDEILLELGGLAGFASGGRGGVESALARVDNHAHYNGIDDVFGIAAMYTVAIARGHVFNDANKRTGLACALAYLKREGFTIPRTPELEHVVVEVARGAVDHEIFSRYLSALWLSTNPI</sequence>
<evidence type="ECO:0000313" key="2">
    <source>
        <dbReference type="EMBL" id="PTB17194.1"/>
    </source>
</evidence>
<dbReference type="InterPro" id="IPR053737">
    <property type="entry name" value="Type_II_TA_Toxin"/>
</dbReference>
<dbReference type="Pfam" id="PF02661">
    <property type="entry name" value="Fic"/>
    <property type="match status" value="1"/>
</dbReference>
<evidence type="ECO:0000259" key="1">
    <source>
        <dbReference type="PROSITE" id="PS51459"/>
    </source>
</evidence>
<feature type="domain" description="Fido" evidence="1">
    <location>
        <begin position="2"/>
        <end position="120"/>
    </location>
</feature>
<dbReference type="InterPro" id="IPR006440">
    <property type="entry name" value="Doc"/>
</dbReference>
<proteinExistence type="predicted"/>
<dbReference type="SUPFAM" id="SSF140931">
    <property type="entry name" value="Fic-like"/>
    <property type="match status" value="1"/>
</dbReference>
<dbReference type="AlphaFoldDB" id="A0A2T3XKZ3"/>
<dbReference type="PROSITE" id="PS51459">
    <property type="entry name" value="FIDO"/>
    <property type="match status" value="1"/>
</dbReference>
<dbReference type="PANTHER" id="PTHR39426">
    <property type="entry name" value="HOMOLOGY TO DEATH-ON-CURING PROTEIN OF PHAGE P1"/>
    <property type="match status" value="1"/>
</dbReference>
<dbReference type="InterPro" id="IPR003812">
    <property type="entry name" value="Fido"/>
</dbReference>
<comment type="caution">
    <text evidence="2">The sequence shown here is derived from an EMBL/GenBank/DDBJ whole genome shotgun (WGS) entry which is preliminary data.</text>
</comment>
<gene>
    <name evidence="2" type="ORF">C9I57_29425</name>
</gene>
<organism evidence="2 3">
    <name type="scientific">Trinickia symbiotica</name>
    <dbReference type="NCBI Taxonomy" id="863227"/>
    <lineage>
        <taxon>Bacteria</taxon>
        <taxon>Pseudomonadati</taxon>
        <taxon>Pseudomonadota</taxon>
        <taxon>Betaproteobacteria</taxon>
        <taxon>Burkholderiales</taxon>
        <taxon>Burkholderiaceae</taxon>
        <taxon>Trinickia</taxon>
    </lineage>
</organism>
<dbReference type="PIRSF" id="PIRSF018297">
    <property type="entry name" value="Doc"/>
    <property type="match status" value="1"/>
</dbReference>
<dbReference type="RefSeq" id="WP_107154068.1">
    <property type="nucleotide sequence ID" value="NZ_PYUC01000022.1"/>
</dbReference>
<dbReference type="Gene3D" id="1.20.120.1870">
    <property type="entry name" value="Fic/DOC protein, Fido domain"/>
    <property type="match status" value="1"/>
</dbReference>
<dbReference type="PANTHER" id="PTHR39426:SF1">
    <property type="entry name" value="HOMOLOGY TO DEATH-ON-CURING PROTEIN OF PHAGE P1"/>
    <property type="match status" value="1"/>
</dbReference>
<protein>
    <submittedName>
        <fullName evidence="2">Type II toxin-antitoxin system death-on-curing family toxin</fullName>
    </submittedName>
</protein>
<dbReference type="InterPro" id="IPR036597">
    <property type="entry name" value="Fido-like_dom_sf"/>
</dbReference>
<dbReference type="NCBIfam" id="TIGR01550">
    <property type="entry name" value="DOC_P1"/>
    <property type="match status" value="1"/>
</dbReference>